<comment type="subcellular location">
    <subcellularLocation>
        <location evidence="1">Membrane</location>
        <topology evidence="1">Single-pass membrane protein</topology>
    </subcellularLocation>
</comment>
<dbReference type="GO" id="GO:0016787">
    <property type="term" value="F:hydrolase activity"/>
    <property type="evidence" value="ECO:0007669"/>
    <property type="project" value="UniProtKB-KW"/>
</dbReference>
<feature type="coiled-coil region" evidence="12">
    <location>
        <begin position="59"/>
        <end position="89"/>
    </location>
</feature>
<sequence length="256" mass="29731">MHIDWFVLFCQIFNFLLLVYLLKRFLYGRIIKAMDDREAKIVGRFADAEDMKVKATEAAQLYEKRNQILNETKERLLNEAAMAADAKRKELMEQVRVEVDQVKARWQDMLVREQDAFFCDLRQRAAKQLFAVARKALSDLADADLEERIVDEFIRRVKTMDEEKSVQIRNAIRGGGNQVTIQSAFGISEQRKAQIEDVLKRQITNGFTLRYTTQPEIVSGIELRVNGHKIAWSLNEYLETLVEDMTETLQKEAHAA</sequence>
<dbReference type="CDD" id="cd06503">
    <property type="entry name" value="ATP-synt_Fo_b"/>
    <property type="match status" value="1"/>
</dbReference>
<dbReference type="HAMAP" id="MF_01398">
    <property type="entry name" value="ATP_synth_b_bprime"/>
    <property type="match status" value="1"/>
</dbReference>
<dbReference type="AlphaFoldDB" id="A0A0W8FMA6"/>
<gene>
    <name evidence="14" type="ORF">ASZ90_008159</name>
</gene>
<name>A0A0W8FMA6_9ZZZZ</name>
<dbReference type="GO" id="GO:0045259">
    <property type="term" value="C:proton-transporting ATP synthase complex"/>
    <property type="evidence" value="ECO:0007669"/>
    <property type="project" value="UniProtKB-KW"/>
</dbReference>
<evidence type="ECO:0000256" key="5">
    <source>
        <dbReference type="ARBA" id="ARBA00022692"/>
    </source>
</evidence>
<evidence type="ECO:0000256" key="10">
    <source>
        <dbReference type="ARBA" id="ARBA00023310"/>
    </source>
</evidence>
<comment type="caution">
    <text evidence="14">The sequence shown here is derived from an EMBL/GenBank/DDBJ whole genome shotgun (WGS) entry which is preliminary data.</text>
</comment>
<keyword evidence="9 13" id="KW-0472">Membrane</keyword>
<evidence type="ECO:0000313" key="14">
    <source>
        <dbReference type="EMBL" id="KUG22085.1"/>
    </source>
</evidence>
<feature type="transmembrane region" description="Helical" evidence="13">
    <location>
        <begin position="6"/>
        <end position="22"/>
    </location>
</feature>
<dbReference type="PANTHER" id="PTHR33445:SF2">
    <property type="entry name" value="ATP SYNTHASE SUBUNIT B', CHLOROPLASTIC"/>
    <property type="match status" value="1"/>
</dbReference>
<dbReference type="NCBIfam" id="TIGR03321">
    <property type="entry name" value="alt_F1F0_F0_B"/>
    <property type="match status" value="1"/>
</dbReference>
<evidence type="ECO:0000256" key="9">
    <source>
        <dbReference type="ARBA" id="ARBA00023136"/>
    </source>
</evidence>
<evidence type="ECO:0000256" key="2">
    <source>
        <dbReference type="ARBA" id="ARBA00005513"/>
    </source>
</evidence>
<dbReference type="Pfam" id="PF00430">
    <property type="entry name" value="ATP-synt_B"/>
    <property type="match status" value="1"/>
</dbReference>
<evidence type="ECO:0000256" key="3">
    <source>
        <dbReference type="ARBA" id="ARBA00022448"/>
    </source>
</evidence>
<dbReference type="EMBL" id="LNQE01000989">
    <property type="protein sequence ID" value="KUG22085.1"/>
    <property type="molecule type" value="Genomic_DNA"/>
</dbReference>
<evidence type="ECO:0000256" key="11">
    <source>
        <dbReference type="ARBA" id="ARBA00025198"/>
    </source>
</evidence>
<reference evidence="14" key="1">
    <citation type="journal article" date="2015" name="Proc. Natl. Acad. Sci. U.S.A.">
        <title>Networks of energetic and metabolic interactions define dynamics in microbial communities.</title>
        <authorList>
            <person name="Embree M."/>
            <person name="Liu J.K."/>
            <person name="Al-Bassam M.M."/>
            <person name="Zengler K."/>
        </authorList>
    </citation>
    <scope>NUCLEOTIDE SEQUENCE</scope>
</reference>
<evidence type="ECO:0000256" key="4">
    <source>
        <dbReference type="ARBA" id="ARBA00022547"/>
    </source>
</evidence>
<organism evidence="14">
    <name type="scientific">hydrocarbon metagenome</name>
    <dbReference type="NCBI Taxonomy" id="938273"/>
    <lineage>
        <taxon>unclassified sequences</taxon>
        <taxon>metagenomes</taxon>
        <taxon>ecological metagenomes</taxon>
    </lineage>
</organism>
<protein>
    <submittedName>
        <fullName evidence="14">Atp synthase b chain</fullName>
        <ecNumber evidence="14">3.6.3.14</ecNumber>
    </submittedName>
</protein>
<keyword evidence="5 13" id="KW-0812">Transmembrane</keyword>
<comment type="similarity">
    <text evidence="2">Belongs to the ATPase B chain family.</text>
</comment>
<keyword evidence="3" id="KW-0813">Transport</keyword>
<dbReference type="Pfam" id="PF00213">
    <property type="entry name" value="OSCP"/>
    <property type="match status" value="1"/>
</dbReference>
<evidence type="ECO:0000256" key="8">
    <source>
        <dbReference type="ARBA" id="ARBA00023065"/>
    </source>
</evidence>
<dbReference type="PANTHER" id="PTHR33445">
    <property type="entry name" value="ATP SYNTHASE SUBUNIT B', CHLOROPLASTIC"/>
    <property type="match status" value="1"/>
</dbReference>
<keyword evidence="4" id="KW-0138">CF(0)</keyword>
<dbReference type="GO" id="GO:0046961">
    <property type="term" value="F:proton-transporting ATPase activity, rotational mechanism"/>
    <property type="evidence" value="ECO:0007669"/>
    <property type="project" value="TreeGrafter"/>
</dbReference>
<evidence type="ECO:0000256" key="7">
    <source>
        <dbReference type="ARBA" id="ARBA00022989"/>
    </source>
</evidence>
<dbReference type="GO" id="GO:0046933">
    <property type="term" value="F:proton-transporting ATP synthase activity, rotational mechanism"/>
    <property type="evidence" value="ECO:0007669"/>
    <property type="project" value="InterPro"/>
</dbReference>
<evidence type="ECO:0000256" key="13">
    <source>
        <dbReference type="SAM" id="Phobius"/>
    </source>
</evidence>
<keyword evidence="6" id="KW-0375">Hydrogen ion transport</keyword>
<keyword evidence="10" id="KW-0066">ATP synthesis</keyword>
<proteinExistence type="inferred from homology"/>
<evidence type="ECO:0000256" key="6">
    <source>
        <dbReference type="ARBA" id="ARBA00022781"/>
    </source>
</evidence>
<dbReference type="InterPro" id="IPR050059">
    <property type="entry name" value="ATP_synthase_B_chain"/>
</dbReference>
<dbReference type="EC" id="3.6.3.14" evidence="14"/>
<evidence type="ECO:0000256" key="12">
    <source>
        <dbReference type="SAM" id="Coils"/>
    </source>
</evidence>
<accession>A0A0W8FMA6</accession>
<dbReference type="InterPro" id="IPR000711">
    <property type="entry name" value="ATPase_OSCP/dsu"/>
</dbReference>
<keyword evidence="14" id="KW-0378">Hydrolase</keyword>
<dbReference type="InterPro" id="IPR017707">
    <property type="entry name" value="Alt_ATP_synth_F0_bsu"/>
</dbReference>
<dbReference type="InterPro" id="IPR002146">
    <property type="entry name" value="ATP_synth_b/b'su_bac/chlpt"/>
</dbReference>
<keyword evidence="7 13" id="KW-1133">Transmembrane helix</keyword>
<evidence type="ECO:0000256" key="1">
    <source>
        <dbReference type="ARBA" id="ARBA00004167"/>
    </source>
</evidence>
<comment type="function">
    <text evidence="11">F(1)F(0) ATP synthase produces ATP from ADP in the presence of a proton or sodium gradient. F-type ATPases consist of two structural domains, F(1) containing the extramembraneous catalytic core and F(0) containing the membrane proton channel, linked together by a central stalk and a peripheral stalk. During catalysis, ATP synthesis in the catalytic domain of F(1) is coupled via a rotary mechanism of the central stalk subunits to proton translocation.</text>
</comment>
<keyword evidence="12" id="KW-0175">Coiled coil</keyword>
<keyword evidence="8" id="KW-0406">Ion transport</keyword>